<comment type="subcellular location">
    <subcellularLocation>
        <location evidence="1">Membrane</location>
        <topology evidence="1">Multi-pass membrane protein</topology>
    </subcellularLocation>
</comment>
<name>A0A074WLI8_9PEZI</name>
<evidence type="ECO:0000313" key="11">
    <source>
        <dbReference type="Proteomes" id="UP000027730"/>
    </source>
</evidence>
<evidence type="ECO:0000256" key="8">
    <source>
        <dbReference type="SAM" id="Phobius"/>
    </source>
</evidence>
<dbReference type="Pfam" id="PF13813">
    <property type="entry name" value="MBOAT_2"/>
    <property type="match status" value="1"/>
</dbReference>
<accession>A0A074WLI8</accession>
<keyword evidence="11" id="KW-1185">Reference proteome</keyword>
<feature type="transmembrane region" description="Helical" evidence="8">
    <location>
        <begin position="298"/>
        <end position="320"/>
    </location>
</feature>
<feature type="transmembrane region" description="Helical" evidence="8">
    <location>
        <begin position="332"/>
        <end position="352"/>
    </location>
</feature>
<organism evidence="10 11">
    <name type="scientific">Aureobasidium namibiae CBS 147.97</name>
    <dbReference type="NCBI Taxonomy" id="1043004"/>
    <lineage>
        <taxon>Eukaryota</taxon>
        <taxon>Fungi</taxon>
        <taxon>Dikarya</taxon>
        <taxon>Ascomycota</taxon>
        <taxon>Pezizomycotina</taxon>
        <taxon>Dothideomycetes</taxon>
        <taxon>Dothideomycetidae</taxon>
        <taxon>Dothideales</taxon>
        <taxon>Saccotheciaceae</taxon>
        <taxon>Aureobasidium</taxon>
    </lineage>
</organism>
<evidence type="ECO:0000256" key="7">
    <source>
        <dbReference type="ARBA" id="ARBA00023136"/>
    </source>
</evidence>
<dbReference type="AlphaFoldDB" id="A0A074WLI8"/>
<evidence type="ECO:0000259" key="9">
    <source>
        <dbReference type="Pfam" id="PF13813"/>
    </source>
</evidence>
<protein>
    <recommendedName>
        <fullName evidence="9">Wax synthase domain-containing protein</fullName>
    </recommendedName>
</protein>
<evidence type="ECO:0000256" key="2">
    <source>
        <dbReference type="ARBA" id="ARBA00005179"/>
    </source>
</evidence>
<comment type="pathway">
    <text evidence="2">Secondary metabolite biosynthesis.</text>
</comment>
<dbReference type="GO" id="GO:0016020">
    <property type="term" value="C:membrane"/>
    <property type="evidence" value="ECO:0007669"/>
    <property type="project" value="UniProtKB-SubCell"/>
</dbReference>
<dbReference type="InterPro" id="IPR032805">
    <property type="entry name" value="Wax_synthase_dom"/>
</dbReference>
<dbReference type="HOGENOM" id="CLU_719579_0_0_1"/>
<dbReference type="OrthoDB" id="1077582at2759"/>
<feature type="transmembrane region" description="Helical" evidence="8">
    <location>
        <begin position="265"/>
        <end position="283"/>
    </location>
</feature>
<dbReference type="RefSeq" id="XP_013428222.1">
    <property type="nucleotide sequence ID" value="XM_013572768.1"/>
</dbReference>
<dbReference type="GO" id="GO:0008374">
    <property type="term" value="F:O-acyltransferase activity"/>
    <property type="evidence" value="ECO:0007669"/>
    <property type="project" value="InterPro"/>
</dbReference>
<dbReference type="EMBL" id="KL584708">
    <property type="protein sequence ID" value="KEQ73988.1"/>
    <property type="molecule type" value="Genomic_DNA"/>
</dbReference>
<evidence type="ECO:0000256" key="5">
    <source>
        <dbReference type="ARBA" id="ARBA00022692"/>
    </source>
</evidence>
<reference evidence="10 11" key="1">
    <citation type="journal article" date="2014" name="BMC Genomics">
        <title>Genome sequencing of four Aureobasidium pullulans varieties: biotechnological potential, stress tolerance, and description of new species.</title>
        <authorList>
            <person name="Gostin Ar C."/>
            <person name="Ohm R.A."/>
            <person name="Kogej T."/>
            <person name="Sonjak S."/>
            <person name="Turk M."/>
            <person name="Zajc J."/>
            <person name="Zalar P."/>
            <person name="Grube M."/>
            <person name="Sun H."/>
            <person name="Han J."/>
            <person name="Sharma A."/>
            <person name="Chiniquy J."/>
            <person name="Ngan C.Y."/>
            <person name="Lipzen A."/>
            <person name="Barry K."/>
            <person name="Grigoriev I.V."/>
            <person name="Gunde-Cimerman N."/>
        </authorList>
    </citation>
    <scope>NUCLEOTIDE SEQUENCE [LARGE SCALE GENOMIC DNA]</scope>
    <source>
        <strain evidence="10 11">CBS 147.97</strain>
    </source>
</reference>
<sequence length="384" mass="43921">MGGIDVISFDMLLHAYHLLLFNDPRRNFRRVVEKPQHTIGAKNHASEAKDQLGEDKITESHYIDQPYPANWTERLPWIGTLLISMRFIDWKIGSPSHDSRQPARHPHPPSHLRFIATALLRTTIGFIVMDLTSAWTQQDAYFKSFGVSVDAALPQTSSFAVLPPRVLRCTIMALQVWSTVGQQFQLPCVLPVMLHYFGLLPDAWAPHLWPTFFGSFGEMFTSPGLFAVRNFWGRYWHQTLRHYCSGPGVWVADLLNLPRRSWSRYALLSAATFFFSGLVHIGLVPRDPMFAAIPAGRIRWLILGFFWLQPMGFAVEMAASKVLRRLRARKEVLVVLNVCWFVGWCCVVLPLLGEAGGHLGYWRVWPVPVSLWKGVMEGKWLTWI</sequence>
<keyword evidence="5 8" id="KW-0812">Transmembrane</keyword>
<keyword evidence="4" id="KW-0808">Transferase</keyword>
<keyword evidence="7 8" id="KW-0472">Membrane</keyword>
<evidence type="ECO:0000256" key="1">
    <source>
        <dbReference type="ARBA" id="ARBA00004141"/>
    </source>
</evidence>
<evidence type="ECO:0000256" key="3">
    <source>
        <dbReference type="ARBA" id="ARBA00007282"/>
    </source>
</evidence>
<keyword evidence="6 8" id="KW-1133">Transmembrane helix</keyword>
<evidence type="ECO:0000256" key="6">
    <source>
        <dbReference type="ARBA" id="ARBA00022989"/>
    </source>
</evidence>
<feature type="domain" description="Wax synthase" evidence="9">
    <location>
        <begin position="209"/>
        <end position="282"/>
    </location>
</feature>
<comment type="similarity">
    <text evidence="3">Belongs to the wax synthase family.</text>
</comment>
<dbReference type="GO" id="GO:0006629">
    <property type="term" value="P:lipid metabolic process"/>
    <property type="evidence" value="ECO:0007669"/>
    <property type="project" value="InterPro"/>
</dbReference>
<evidence type="ECO:0000256" key="4">
    <source>
        <dbReference type="ARBA" id="ARBA00022679"/>
    </source>
</evidence>
<gene>
    <name evidence="10" type="ORF">M436DRAFT_72378</name>
</gene>
<dbReference type="InterPro" id="IPR044851">
    <property type="entry name" value="Wax_synthase"/>
</dbReference>
<dbReference type="Proteomes" id="UP000027730">
    <property type="component" value="Unassembled WGS sequence"/>
</dbReference>
<dbReference type="GeneID" id="25415105"/>
<dbReference type="PANTHER" id="PTHR31595">
    <property type="entry name" value="LONG-CHAIN-ALCOHOL O-FATTY-ACYLTRANSFERASE 3-RELATED"/>
    <property type="match status" value="1"/>
</dbReference>
<proteinExistence type="inferred from homology"/>
<evidence type="ECO:0000313" key="10">
    <source>
        <dbReference type="EMBL" id="KEQ73988.1"/>
    </source>
</evidence>
<dbReference type="PANTHER" id="PTHR31595:SF57">
    <property type="entry name" value="OS04G0481900 PROTEIN"/>
    <property type="match status" value="1"/>
</dbReference>